<evidence type="ECO:0000313" key="10">
    <source>
        <dbReference type="EMBL" id="KAG8230607.1"/>
    </source>
</evidence>
<feature type="region of interest" description="Disordered" evidence="8">
    <location>
        <begin position="536"/>
        <end position="558"/>
    </location>
</feature>
<dbReference type="Pfam" id="PF00023">
    <property type="entry name" value="Ank"/>
    <property type="match status" value="1"/>
</dbReference>
<evidence type="ECO:0000259" key="9">
    <source>
        <dbReference type="PROSITE" id="PS50954"/>
    </source>
</evidence>
<comment type="subcellular location">
    <subcellularLocation>
        <location evidence="1">Endoplasmic reticulum</location>
    </subcellularLocation>
</comment>
<evidence type="ECO:0000256" key="3">
    <source>
        <dbReference type="ARBA" id="ARBA00022618"/>
    </source>
</evidence>
<dbReference type="SMART" id="SM00248">
    <property type="entry name" value="ANK"/>
    <property type="match status" value="2"/>
</dbReference>
<evidence type="ECO:0000256" key="6">
    <source>
        <dbReference type="ARBA" id="ARBA00023306"/>
    </source>
</evidence>
<gene>
    <name evidence="10" type="ORF">J437_LFUL004519</name>
</gene>
<feature type="compositionally biased region" description="Polar residues" evidence="8">
    <location>
        <begin position="75"/>
        <end position="89"/>
    </location>
</feature>
<dbReference type="PANTHER" id="PTHR12349">
    <property type="entry name" value="ANKYRIN REPEAT AND LEM DOMAIN-CONTAINING PROTEIN 2"/>
    <property type="match status" value="1"/>
</dbReference>
<name>A0A8K0KA70_LADFU</name>
<comment type="caution">
    <text evidence="10">The sequence shown here is derived from an EMBL/GenBank/DDBJ whole genome shotgun (WGS) entry which is preliminary data.</text>
</comment>
<dbReference type="InterPro" id="IPR002110">
    <property type="entry name" value="Ankyrin_rpt"/>
</dbReference>
<dbReference type="InterPro" id="IPR011015">
    <property type="entry name" value="LEM/LEM-like_dom_sf"/>
</dbReference>
<dbReference type="GO" id="GO:0031468">
    <property type="term" value="P:nuclear membrane reassembly"/>
    <property type="evidence" value="ECO:0007669"/>
    <property type="project" value="UniProtKB-ARBA"/>
</dbReference>
<proteinExistence type="inferred from homology"/>
<dbReference type="InterPro" id="IPR003887">
    <property type="entry name" value="LEM_dom"/>
</dbReference>
<feature type="domain" description="LEM" evidence="9">
    <location>
        <begin position="7"/>
        <end position="52"/>
    </location>
</feature>
<keyword evidence="4" id="KW-0256">Endoplasmic reticulum</keyword>
<dbReference type="SUPFAM" id="SSF48403">
    <property type="entry name" value="Ankyrin repeat"/>
    <property type="match status" value="1"/>
</dbReference>
<evidence type="ECO:0000256" key="4">
    <source>
        <dbReference type="ARBA" id="ARBA00022824"/>
    </source>
</evidence>
<reference evidence="10" key="2">
    <citation type="submission" date="2017-10" db="EMBL/GenBank/DDBJ databases">
        <title>Ladona fulva Genome sequencing and assembly.</title>
        <authorList>
            <person name="Murali S."/>
            <person name="Richards S."/>
            <person name="Bandaranaike D."/>
            <person name="Bellair M."/>
            <person name="Blankenburg K."/>
            <person name="Chao H."/>
            <person name="Dinh H."/>
            <person name="Doddapaneni H."/>
            <person name="Dugan-Rocha S."/>
            <person name="Elkadiri S."/>
            <person name="Gnanaolivu R."/>
            <person name="Hernandez B."/>
            <person name="Skinner E."/>
            <person name="Javaid M."/>
            <person name="Lee S."/>
            <person name="Li M."/>
            <person name="Ming W."/>
            <person name="Munidasa M."/>
            <person name="Muniz J."/>
            <person name="Nguyen L."/>
            <person name="Hughes D."/>
            <person name="Osuji N."/>
            <person name="Pu L.-L."/>
            <person name="Puazo M."/>
            <person name="Qu C."/>
            <person name="Quiroz J."/>
            <person name="Raj R."/>
            <person name="Weissenberger G."/>
            <person name="Xin Y."/>
            <person name="Zou X."/>
            <person name="Han Y."/>
            <person name="Worley K."/>
            <person name="Muzny D."/>
            <person name="Gibbs R."/>
        </authorList>
    </citation>
    <scope>NUCLEOTIDE SEQUENCE</scope>
    <source>
        <strain evidence="10">Sampled in the wild</strain>
    </source>
</reference>
<feature type="region of interest" description="Disordered" evidence="8">
    <location>
        <begin position="383"/>
        <end position="410"/>
    </location>
</feature>
<dbReference type="AlphaFoldDB" id="A0A8K0KA70"/>
<keyword evidence="5 7" id="KW-0040">ANK repeat</keyword>
<dbReference type="PROSITE" id="PS50954">
    <property type="entry name" value="LEM"/>
    <property type="match status" value="1"/>
</dbReference>
<dbReference type="PROSITE" id="PS50088">
    <property type="entry name" value="ANK_REPEAT"/>
    <property type="match status" value="1"/>
</dbReference>
<feature type="repeat" description="ANK" evidence="7">
    <location>
        <begin position="306"/>
        <end position="328"/>
    </location>
</feature>
<dbReference type="GO" id="GO:0051721">
    <property type="term" value="F:protein phosphatase 2A binding"/>
    <property type="evidence" value="ECO:0007669"/>
    <property type="project" value="TreeGrafter"/>
</dbReference>
<dbReference type="GO" id="GO:0051301">
    <property type="term" value="P:cell division"/>
    <property type="evidence" value="ECO:0007669"/>
    <property type="project" value="UniProtKB-KW"/>
</dbReference>
<dbReference type="Pfam" id="PF24567">
    <property type="entry name" value="ANKLE2_3rd"/>
    <property type="match status" value="1"/>
</dbReference>
<sequence>MRMDDLKSKLLSLSDQDLRKYLETCEGYDGTPITPSTRILLIRKLTRSLLKTVTADDQQNCAPHIDKISSKYSEDSPTNSTHLPSDESSAAQVNTKQIYYGVHTPGKSESHHQIFSEKKDVIKFMKEYPEARFKVFHNWSDAEEFTKVGVGDLVDTRNMSVADKTDEAAKVITGEKTSSFKAPKPQELVQLRKTIEKGDVDKFLEIVWKNPRYLVSSGDTPTILQEGSRYNALHVASKTGNAAMCEAILETVSNPSFIRLLYCGNDESTNSENKERTQGSHIDDQTVLNCVAYLLDLYLNTPEKGRNETPLHFASKFGKVDAVKVLVSYPVCDRTRPNKLGETPEDLICSRSNNDNKSDAKKICQLIKDKYYVPVMRPLDLSHQASVGDPFSPEKAPLSTPESRKDPTSPLHEINAYAGPMSYDEALEFSKKLKSPPKGMNGKYPLGAFSPIPRGLSSPSSCSSSPLRLCDPDRGLEREARELANELDIGWMEYWPFLGAFANFSTKEGMKILENFFCQKLQDTYKLKRLNEESIDGEELSRNAENLTAKSSPEENSNKVFVEEKTPISELCEAMQSCTLSSGGKNDNFLQKTVCGPSNLMEQYSGASPSPIQYVERSCRVFARRISDSIIREAHKGSKKIASHCIGPEIHHLRRLVSSFKEDNRFSSIDFSHMHSRISGIVADGILESVSSSNAEKIAHAMESIPTTSTYINSSSDDEDDRYLEKDCDSRAAGREWRIRMRRSLHKVEDYGYEEIGHVKCLMTLIKEALEKAKQVSASPLKSLEDNEHIKSIWAETKSCPCSWSYTGSLHHNKASTRASMAAVSRRLSFEHPPVCESPSSNISQDIHHNEFTVEGNDRETDSDEIFFTPPSSPRIISKQVSCSDDEDDIMEDTEELIGIFVDGDHPTKLDLDVLHALEGAGTIDPKEFPFIYQWKNLVLTHSAEERSRWMSPFAPRWRRQIGLSGNLVNRTSRNAASSPSYLSKIHHSLFCEKSYNLF</sequence>
<organism evidence="10 11">
    <name type="scientific">Ladona fulva</name>
    <name type="common">Scarce chaser dragonfly</name>
    <name type="synonym">Libellula fulva</name>
    <dbReference type="NCBI Taxonomy" id="123851"/>
    <lineage>
        <taxon>Eukaryota</taxon>
        <taxon>Metazoa</taxon>
        <taxon>Ecdysozoa</taxon>
        <taxon>Arthropoda</taxon>
        <taxon>Hexapoda</taxon>
        <taxon>Insecta</taxon>
        <taxon>Pterygota</taxon>
        <taxon>Palaeoptera</taxon>
        <taxon>Odonata</taxon>
        <taxon>Epiprocta</taxon>
        <taxon>Anisoptera</taxon>
        <taxon>Libelluloidea</taxon>
        <taxon>Libellulidae</taxon>
        <taxon>Ladona</taxon>
    </lineage>
</organism>
<protein>
    <recommendedName>
        <fullName evidence="9">LEM domain-containing protein</fullName>
    </recommendedName>
</protein>
<dbReference type="OrthoDB" id="7446186at2759"/>
<dbReference type="GO" id="GO:0007399">
    <property type="term" value="P:nervous system development"/>
    <property type="evidence" value="ECO:0007669"/>
    <property type="project" value="UniProtKB-ARBA"/>
</dbReference>
<dbReference type="GO" id="GO:0005783">
    <property type="term" value="C:endoplasmic reticulum"/>
    <property type="evidence" value="ECO:0007669"/>
    <property type="project" value="UniProtKB-SubCell"/>
</dbReference>
<evidence type="ECO:0000256" key="2">
    <source>
        <dbReference type="ARBA" id="ARBA00007597"/>
    </source>
</evidence>
<evidence type="ECO:0000313" key="11">
    <source>
        <dbReference type="Proteomes" id="UP000792457"/>
    </source>
</evidence>
<comment type="similarity">
    <text evidence="2">Belongs to the ANKLE2 family.</text>
</comment>
<dbReference type="FunFam" id="1.25.40.20:FF:000072">
    <property type="entry name" value="Ankyrin repeat and LEM domain containing 2"/>
    <property type="match status" value="1"/>
</dbReference>
<reference evidence="10" key="1">
    <citation type="submission" date="2013-04" db="EMBL/GenBank/DDBJ databases">
        <authorList>
            <person name="Qu J."/>
            <person name="Murali S.C."/>
            <person name="Bandaranaike D."/>
            <person name="Bellair M."/>
            <person name="Blankenburg K."/>
            <person name="Chao H."/>
            <person name="Dinh H."/>
            <person name="Doddapaneni H."/>
            <person name="Downs B."/>
            <person name="Dugan-Rocha S."/>
            <person name="Elkadiri S."/>
            <person name="Gnanaolivu R.D."/>
            <person name="Hernandez B."/>
            <person name="Javaid M."/>
            <person name="Jayaseelan J.C."/>
            <person name="Lee S."/>
            <person name="Li M."/>
            <person name="Ming W."/>
            <person name="Munidasa M."/>
            <person name="Muniz J."/>
            <person name="Nguyen L."/>
            <person name="Ongeri F."/>
            <person name="Osuji N."/>
            <person name="Pu L.-L."/>
            <person name="Puazo M."/>
            <person name="Qu C."/>
            <person name="Quiroz J."/>
            <person name="Raj R."/>
            <person name="Weissenberger G."/>
            <person name="Xin Y."/>
            <person name="Zou X."/>
            <person name="Han Y."/>
            <person name="Richards S."/>
            <person name="Worley K."/>
            <person name="Muzny D."/>
            <person name="Gibbs R."/>
        </authorList>
    </citation>
    <scope>NUCLEOTIDE SEQUENCE</scope>
    <source>
        <strain evidence="10">Sampled in the wild</strain>
    </source>
</reference>
<keyword evidence="3" id="KW-0132">Cell division</keyword>
<dbReference type="PROSITE" id="PS50297">
    <property type="entry name" value="ANK_REP_REGION"/>
    <property type="match status" value="1"/>
</dbReference>
<evidence type="ECO:0000256" key="8">
    <source>
        <dbReference type="SAM" id="MobiDB-lite"/>
    </source>
</evidence>
<accession>A0A8K0KA70</accession>
<dbReference type="Gene3D" id="1.10.720.40">
    <property type="match status" value="1"/>
</dbReference>
<feature type="region of interest" description="Disordered" evidence="8">
    <location>
        <begin position="68"/>
        <end position="89"/>
    </location>
</feature>
<evidence type="ECO:0000256" key="5">
    <source>
        <dbReference type="ARBA" id="ARBA00023043"/>
    </source>
</evidence>
<dbReference type="EMBL" id="KZ308498">
    <property type="protein sequence ID" value="KAG8230607.1"/>
    <property type="molecule type" value="Genomic_DNA"/>
</dbReference>
<keyword evidence="11" id="KW-1185">Reference proteome</keyword>
<evidence type="ECO:0000256" key="7">
    <source>
        <dbReference type="PROSITE-ProRule" id="PRU00023"/>
    </source>
</evidence>
<dbReference type="InterPro" id="IPR036770">
    <property type="entry name" value="Ankyrin_rpt-contain_sf"/>
</dbReference>
<dbReference type="InterPro" id="IPR056237">
    <property type="entry name" value="ANKLE2_3rd"/>
</dbReference>
<dbReference type="Proteomes" id="UP000792457">
    <property type="component" value="Unassembled WGS sequence"/>
</dbReference>
<dbReference type="PANTHER" id="PTHR12349:SF4">
    <property type="entry name" value="ANKYRIN REPEAT AND LEM DOMAIN-CONTAINING PROTEIN 2"/>
    <property type="match status" value="1"/>
</dbReference>
<dbReference type="Gene3D" id="1.25.40.20">
    <property type="entry name" value="Ankyrin repeat-containing domain"/>
    <property type="match status" value="1"/>
</dbReference>
<evidence type="ECO:0000256" key="1">
    <source>
        <dbReference type="ARBA" id="ARBA00004240"/>
    </source>
</evidence>
<keyword evidence="6" id="KW-0131">Cell cycle</keyword>